<dbReference type="EMBL" id="JANPWB010000013">
    <property type="protein sequence ID" value="KAJ1107599.1"/>
    <property type="molecule type" value="Genomic_DNA"/>
</dbReference>
<name>A0AAV7MYT3_PLEWA</name>
<comment type="caution">
    <text evidence="2">The sequence shown here is derived from an EMBL/GenBank/DDBJ whole genome shotgun (WGS) entry which is preliminary data.</text>
</comment>
<feature type="region of interest" description="Disordered" evidence="1">
    <location>
        <begin position="29"/>
        <end position="71"/>
    </location>
</feature>
<evidence type="ECO:0000256" key="1">
    <source>
        <dbReference type="SAM" id="MobiDB-lite"/>
    </source>
</evidence>
<organism evidence="2 3">
    <name type="scientific">Pleurodeles waltl</name>
    <name type="common">Iberian ribbed newt</name>
    <dbReference type="NCBI Taxonomy" id="8319"/>
    <lineage>
        <taxon>Eukaryota</taxon>
        <taxon>Metazoa</taxon>
        <taxon>Chordata</taxon>
        <taxon>Craniata</taxon>
        <taxon>Vertebrata</taxon>
        <taxon>Euteleostomi</taxon>
        <taxon>Amphibia</taxon>
        <taxon>Batrachia</taxon>
        <taxon>Caudata</taxon>
        <taxon>Salamandroidea</taxon>
        <taxon>Salamandridae</taxon>
        <taxon>Pleurodelinae</taxon>
        <taxon>Pleurodeles</taxon>
    </lineage>
</organism>
<sequence length="71" mass="7434">MPCCAPRIGEVAAGLVEAHQCKGIGAAVKQSRSPAPGPESSPKTLQYQPVLHHRSGVAIGMKTEDRDAEGR</sequence>
<dbReference type="AlphaFoldDB" id="A0AAV7MYT3"/>
<protein>
    <submittedName>
        <fullName evidence="2">Uncharacterized protein</fullName>
    </submittedName>
</protein>
<gene>
    <name evidence="2" type="ORF">NDU88_004989</name>
</gene>
<accession>A0AAV7MYT3</accession>
<dbReference type="Proteomes" id="UP001066276">
    <property type="component" value="Chromosome 9"/>
</dbReference>
<keyword evidence="3" id="KW-1185">Reference proteome</keyword>
<feature type="compositionally biased region" description="Basic and acidic residues" evidence="1">
    <location>
        <begin position="62"/>
        <end position="71"/>
    </location>
</feature>
<reference evidence="2" key="1">
    <citation type="journal article" date="2022" name="bioRxiv">
        <title>Sequencing and chromosome-scale assembly of the giantPleurodeles waltlgenome.</title>
        <authorList>
            <person name="Brown T."/>
            <person name="Elewa A."/>
            <person name="Iarovenko S."/>
            <person name="Subramanian E."/>
            <person name="Araus A.J."/>
            <person name="Petzold A."/>
            <person name="Susuki M."/>
            <person name="Suzuki K.-i.T."/>
            <person name="Hayashi T."/>
            <person name="Toyoda A."/>
            <person name="Oliveira C."/>
            <person name="Osipova E."/>
            <person name="Leigh N.D."/>
            <person name="Simon A."/>
            <person name="Yun M.H."/>
        </authorList>
    </citation>
    <scope>NUCLEOTIDE SEQUENCE</scope>
    <source>
        <strain evidence="2">20211129_DDA</strain>
        <tissue evidence="2">Liver</tissue>
    </source>
</reference>
<evidence type="ECO:0000313" key="2">
    <source>
        <dbReference type="EMBL" id="KAJ1107599.1"/>
    </source>
</evidence>
<evidence type="ECO:0000313" key="3">
    <source>
        <dbReference type="Proteomes" id="UP001066276"/>
    </source>
</evidence>
<proteinExistence type="predicted"/>